<dbReference type="InterPro" id="IPR000330">
    <property type="entry name" value="SNF2_N"/>
</dbReference>
<dbReference type="Pfam" id="PF00176">
    <property type="entry name" value="SNF2-rel_dom"/>
    <property type="match status" value="1"/>
</dbReference>
<dbReference type="GO" id="GO:0008270">
    <property type="term" value="F:zinc ion binding"/>
    <property type="evidence" value="ECO:0007669"/>
    <property type="project" value="UniProtKB-KW"/>
</dbReference>
<dbReference type="Gene3D" id="3.40.50.10810">
    <property type="entry name" value="Tandem AAA-ATPase domain"/>
    <property type="match status" value="1"/>
</dbReference>
<keyword evidence="7" id="KW-1185">Reference proteome</keyword>
<keyword evidence="1" id="KW-0378">Hydrolase</keyword>
<feature type="domain" description="Helicase ATP-binding" evidence="4">
    <location>
        <begin position="604"/>
        <end position="762"/>
    </location>
</feature>
<dbReference type="PROSITE" id="PS51192">
    <property type="entry name" value="HELICASE_ATP_BIND_1"/>
    <property type="match status" value="1"/>
</dbReference>
<evidence type="ECO:0000313" key="6">
    <source>
        <dbReference type="EMBL" id="RYB89748.1"/>
    </source>
</evidence>
<dbReference type="AlphaFoldDB" id="A0A4Q2RMK8"/>
<evidence type="ECO:0000259" key="3">
    <source>
        <dbReference type="PROSITE" id="PS50966"/>
    </source>
</evidence>
<evidence type="ECO:0000259" key="4">
    <source>
        <dbReference type="PROSITE" id="PS51192"/>
    </source>
</evidence>
<evidence type="ECO:0008006" key="8">
    <source>
        <dbReference type="Google" id="ProtNLM"/>
    </source>
</evidence>
<dbReference type="SUPFAM" id="SSF52540">
    <property type="entry name" value="P-loop containing nucleoside triphosphate hydrolases"/>
    <property type="match status" value="2"/>
</dbReference>
<reference evidence="6 7" key="1">
    <citation type="submission" date="2019-01" db="EMBL/GenBank/DDBJ databases">
        <title>Novel species of Nocardioides.</title>
        <authorList>
            <person name="Liu Q."/>
            <person name="Xin Y.-H."/>
        </authorList>
    </citation>
    <scope>NUCLEOTIDE SEQUENCE [LARGE SCALE GENOMIC DNA]</scope>
    <source>
        <strain evidence="6 7">HLT3-15</strain>
    </source>
</reference>
<dbReference type="CDD" id="cd18793">
    <property type="entry name" value="SF2_C_SNF"/>
    <property type="match status" value="1"/>
</dbReference>
<dbReference type="GO" id="GO:0005524">
    <property type="term" value="F:ATP binding"/>
    <property type="evidence" value="ECO:0007669"/>
    <property type="project" value="InterPro"/>
</dbReference>
<dbReference type="GO" id="GO:0016787">
    <property type="term" value="F:hydrolase activity"/>
    <property type="evidence" value="ECO:0007669"/>
    <property type="project" value="UniProtKB-KW"/>
</dbReference>
<feature type="domain" description="SWIM-type" evidence="3">
    <location>
        <begin position="62"/>
        <end position="96"/>
    </location>
</feature>
<dbReference type="SMART" id="SM00490">
    <property type="entry name" value="HELICc"/>
    <property type="match status" value="1"/>
</dbReference>
<proteinExistence type="predicted"/>
<keyword evidence="2" id="KW-0479">Metal-binding</keyword>
<dbReference type="InterPro" id="IPR038718">
    <property type="entry name" value="SNF2-like_sf"/>
</dbReference>
<dbReference type="PROSITE" id="PS50966">
    <property type="entry name" value="ZF_SWIM"/>
    <property type="match status" value="1"/>
</dbReference>
<dbReference type="Proteomes" id="UP000291838">
    <property type="component" value="Unassembled WGS sequence"/>
</dbReference>
<dbReference type="SMART" id="SM00487">
    <property type="entry name" value="DEXDc"/>
    <property type="match status" value="1"/>
</dbReference>
<name>A0A4Q2RMK8_9ACTN</name>
<dbReference type="RefSeq" id="WP_129476927.1">
    <property type="nucleotide sequence ID" value="NZ_SDWS01000006.1"/>
</dbReference>
<gene>
    <name evidence="6" type="ORF">EUA06_14210</name>
</gene>
<dbReference type="OrthoDB" id="9760715at2"/>
<dbReference type="InterPro" id="IPR001650">
    <property type="entry name" value="Helicase_C-like"/>
</dbReference>
<dbReference type="Pfam" id="PF00271">
    <property type="entry name" value="Helicase_C"/>
    <property type="match status" value="1"/>
</dbReference>
<sequence length="1047" mass="114200">MDIRDALNDAYLAQFYDAGTMARAAGILGDVHRLEVVHESSSSLTVTAQVIGSAPTPYDVQFHAEVNETSDWVFSACSCPVARLCKHGAAVALRLRGASRPAADPVWRQRLARLNDDLARRAHSTLTGTRLGLEISRRPATRWSRGTPGDFSMRPMRPGVRAGWVRSGAEWTDLSGPVARSRFVPAQADALQALHRGLIGLHTYLAAGAAPMLDDYGDRLVPSLRAAVSTGVTLLPGAGVGSLALTDEPAQVTADLTRRDEESVLEVHVEVGGRRWRGHQVMPVGRPTTTLVLVEGDDVLLTDLVEPLDEGILDLLLGPPVVVDAEDLDPFLDALGPLSRRLPIGSSDGSLEVPAPPRPRLRLMATWHSPTSTTLAWEWAYGEATCSTASADPLGGVRELALEHEILATVPAHLFAATAVRDGDALVLALHDLPHLRTLTDVDVVEEERPDFRESTAAPQIAFTLAEEQPDHTDWLDLEVQVSIDGELVPLPDVLAALTRQDEFLVLPSGLYVAVDRPEFDRLHEVVALAAQLRDGEPGRVSVGASDLTVWAELAELGVVDAQAAAWVERATALRDLAEIPQPDPVGLTTQLRPYQLEGFWWLAFLHQHGLGGILADDMGLGKTLQVLALVQHAVVGGASDPFLVVAPTSVVTAWRQQATTHAPGLRVGVVSRRTHDVAAIARDHDVVVTTYALLRLEREQFAALHWDGLVLDEAQQVKNHQSKAYAAVRTLDADFRLVVTGTPFENRLMELWSLLSIAAPGLYPAPRRFRDVVVGPVEKDGDAAALDRFRRRIRPFMLRRTKDLVAADLPPKQEQVLEIELAPRHRKIYDTHLAKERQKILGLVEDFDRNRVAIFSALTKLRQLALDPALVDAEHDRVGSAKLDLLADQLTEVTAEGHQALVFSTFTSFLRRVRERLTAEGIAAVYLDGSTRDREAVIEAFRRGDALVFLISLKAGGVGLTLTEADYVYVLDPWWNPAAEAQAVDRAHRIGQDKHVNVYRLVATDTIEEKVMALKARKAELFAKVMDGGGTAGTGITATDIRALFD</sequence>
<evidence type="ECO:0000313" key="7">
    <source>
        <dbReference type="Proteomes" id="UP000291838"/>
    </source>
</evidence>
<accession>A0A4Q2RMK8</accession>
<evidence type="ECO:0000259" key="5">
    <source>
        <dbReference type="PROSITE" id="PS51194"/>
    </source>
</evidence>
<protein>
    <recommendedName>
        <fullName evidence="8">Helicase SNF2</fullName>
    </recommendedName>
</protein>
<dbReference type="Gene3D" id="3.40.50.300">
    <property type="entry name" value="P-loop containing nucleotide triphosphate hydrolases"/>
    <property type="match status" value="1"/>
</dbReference>
<comment type="caution">
    <text evidence="6">The sequence shown here is derived from an EMBL/GenBank/DDBJ whole genome shotgun (WGS) entry which is preliminary data.</text>
</comment>
<evidence type="ECO:0000256" key="1">
    <source>
        <dbReference type="ARBA" id="ARBA00022801"/>
    </source>
</evidence>
<dbReference type="PANTHER" id="PTHR10799">
    <property type="entry name" value="SNF2/RAD54 HELICASE FAMILY"/>
    <property type="match status" value="1"/>
</dbReference>
<dbReference type="InterPro" id="IPR014001">
    <property type="entry name" value="Helicase_ATP-bd"/>
</dbReference>
<dbReference type="EMBL" id="SDWS01000006">
    <property type="protein sequence ID" value="RYB89748.1"/>
    <property type="molecule type" value="Genomic_DNA"/>
</dbReference>
<organism evidence="6 7">
    <name type="scientific">Nocardioides glacieisoli</name>
    <dbReference type="NCBI Taxonomy" id="1168730"/>
    <lineage>
        <taxon>Bacteria</taxon>
        <taxon>Bacillati</taxon>
        <taxon>Actinomycetota</taxon>
        <taxon>Actinomycetes</taxon>
        <taxon>Propionibacteriales</taxon>
        <taxon>Nocardioidaceae</taxon>
        <taxon>Nocardioides</taxon>
    </lineage>
</organism>
<dbReference type="PROSITE" id="PS51194">
    <property type="entry name" value="HELICASE_CTER"/>
    <property type="match status" value="1"/>
</dbReference>
<dbReference type="InterPro" id="IPR027417">
    <property type="entry name" value="P-loop_NTPase"/>
</dbReference>
<evidence type="ECO:0000256" key="2">
    <source>
        <dbReference type="PROSITE-ProRule" id="PRU00325"/>
    </source>
</evidence>
<keyword evidence="2" id="KW-0863">Zinc-finger</keyword>
<dbReference type="InterPro" id="IPR049730">
    <property type="entry name" value="SNF2/RAD54-like_C"/>
</dbReference>
<keyword evidence="2" id="KW-0862">Zinc</keyword>
<feature type="domain" description="Helicase C-terminal" evidence="5">
    <location>
        <begin position="887"/>
        <end position="1043"/>
    </location>
</feature>
<dbReference type="InterPro" id="IPR007527">
    <property type="entry name" value="Znf_SWIM"/>
</dbReference>